<reference evidence="7 8" key="1">
    <citation type="submission" date="2015-01" db="EMBL/GenBank/DDBJ databases">
        <title>Vibrio sp. C5 JCM 19232 whole genome shotgun sequence.</title>
        <authorList>
            <person name="Sawabe T."/>
            <person name="Meirelles P."/>
            <person name="Feng G."/>
            <person name="Sayaka M."/>
            <person name="Hattori M."/>
            <person name="Ohkuma M."/>
        </authorList>
    </citation>
    <scope>NUCLEOTIDE SEQUENCE [LARGE SCALE GENOMIC DNA]</scope>
    <source>
        <strain evidence="7 8">JCM19232</strain>
    </source>
</reference>
<dbReference type="PANTHER" id="PTHR22911">
    <property type="entry name" value="ACYL-MALONYL CONDENSING ENZYME-RELATED"/>
    <property type="match status" value="1"/>
</dbReference>
<feature type="transmembrane region" description="Helical" evidence="5">
    <location>
        <begin position="228"/>
        <end position="248"/>
    </location>
</feature>
<feature type="transmembrane region" description="Helical" evidence="5">
    <location>
        <begin position="117"/>
        <end position="134"/>
    </location>
</feature>
<dbReference type="Gene3D" id="1.10.3730.20">
    <property type="match status" value="1"/>
</dbReference>
<feature type="transmembrane region" description="Helical" evidence="5">
    <location>
        <begin position="35"/>
        <end position="53"/>
    </location>
</feature>
<dbReference type="PANTHER" id="PTHR22911:SF6">
    <property type="entry name" value="SOLUTE CARRIER FAMILY 35 MEMBER G1"/>
    <property type="match status" value="1"/>
</dbReference>
<comment type="caution">
    <text evidence="7">The sequence shown here is derived from an EMBL/GenBank/DDBJ whole genome shotgun (WGS) entry which is preliminary data.</text>
</comment>
<feature type="transmembrane region" description="Helical" evidence="5">
    <location>
        <begin position="65"/>
        <end position="84"/>
    </location>
</feature>
<protein>
    <submittedName>
        <fullName evidence="7">Metabolite transporter superfamily</fullName>
    </submittedName>
</protein>
<dbReference type="InterPro" id="IPR000620">
    <property type="entry name" value="EamA_dom"/>
</dbReference>
<reference evidence="7 8" key="2">
    <citation type="submission" date="2015-01" db="EMBL/GenBank/DDBJ databases">
        <authorList>
            <consortium name="NBRP consortium"/>
            <person name="Sawabe T."/>
            <person name="Meirelles P."/>
            <person name="Feng G."/>
            <person name="Sayaka M."/>
            <person name="Hattori M."/>
            <person name="Ohkuma M."/>
        </authorList>
    </citation>
    <scope>NUCLEOTIDE SEQUENCE [LARGE SCALE GENOMIC DNA]</scope>
    <source>
        <strain evidence="7 8">JCM19232</strain>
    </source>
</reference>
<proteinExistence type="predicted"/>
<feature type="transmembrane region" description="Helical" evidence="5">
    <location>
        <begin position="90"/>
        <end position="110"/>
    </location>
</feature>
<dbReference type="InterPro" id="IPR037185">
    <property type="entry name" value="EmrE-like"/>
</dbReference>
<name>A0A0B8PJU7_9VIBR</name>
<accession>A0A0B8PJU7</accession>
<gene>
    <name evidence="7" type="ORF">JCM19232_3220</name>
</gene>
<evidence type="ECO:0000313" key="7">
    <source>
        <dbReference type="EMBL" id="GAM64927.1"/>
    </source>
</evidence>
<keyword evidence="4 5" id="KW-0472">Membrane</keyword>
<evidence type="ECO:0000259" key="6">
    <source>
        <dbReference type="Pfam" id="PF00892"/>
    </source>
</evidence>
<feature type="transmembrane region" description="Helical" evidence="5">
    <location>
        <begin position="140"/>
        <end position="160"/>
    </location>
</feature>
<feature type="transmembrane region" description="Helical" evidence="5">
    <location>
        <begin position="172"/>
        <end position="194"/>
    </location>
</feature>
<evidence type="ECO:0000256" key="4">
    <source>
        <dbReference type="ARBA" id="ARBA00023136"/>
    </source>
</evidence>
<sequence length="277" mass="30081">MVGISLALVSTALFTIVGVLVRVLSDSVSPFQILFFRQLVFIAILLPAMLKLGKQLFNPFSVRLHLLRVCGAFFALYLGFIAYANLPFATATALGFTQVLFVLFISKLFLSEEITASRIITIAVGFIGVIMVVQPESASLNYVLVGLTAALGAAVAVVCVRKMAAYESRTVLLSYQALFVGVIALVPCLFDWYWPTPRELGLLVCVGVISSVAQFIGVTAYKWAEANIVANVEYAKIIYSLIIGYLLFAEVPNSLAIVGAMFILMSAVIPFIKLCKE</sequence>
<feature type="domain" description="EamA" evidence="6">
    <location>
        <begin position="2"/>
        <end position="133"/>
    </location>
</feature>
<evidence type="ECO:0000256" key="1">
    <source>
        <dbReference type="ARBA" id="ARBA00004141"/>
    </source>
</evidence>
<dbReference type="AlphaFoldDB" id="A0A0B8PJU7"/>
<organism evidence="7 8">
    <name type="scientific">Vibrio ishigakensis</name>
    <dbReference type="NCBI Taxonomy" id="1481914"/>
    <lineage>
        <taxon>Bacteria</taxon>
        <taxon>Pseudomonadati</taxon>
        <taxon>Pseudomonadota</taxon>
        <taxon>Gammaproteobacteria</taxon>
        <taxon>Vibrionales</taxon>
        <taxon>Vibrionaceae</taxon>
        <taxon>Vibrio</taxon>
    </lineage>
</organism>
<dbReference type="EMBL" id="BBSA01000015">
    <property type="protein sequence ID" value="GAM64927.1"/>
    <property type="molecule type" value="Genomic_DNA"/>
</dbReference>
<comment type="subcellular location">
    <subcellularLocation>
        <location evidence="1">Membrane</location>
        <topology evidence="1">Multi-pass membrane protein</topology>
    </subcellularLocation>
</comment>
<keyword evidence="2 5" id="KW-0812">Transmembrane</keyword>
<evidence type="ECO:0000313" key="8">
    <source>
        <dbReference type="Proteomes" id="UP000031670"/>
    </source>
</evidence>
<feature type="domain" description="EamA" evidence="6">
    <location>
        <begin position="142"/>
        <end position="269"/>
    </location>
</feature>
<evidence type="ECO:0000256" key="3">
    <source>
        <dbReference type="ARBA" id="ARBA00022989"/>
    </source>
</evidence>
<dbReference type="Proteomes" id="UP000031670">
    <property type="component" value="Unassembled WGS sequence"/>
</dbReference>
<dbReference type="GO" id="GO:0016020">
    <property type="term" value="C:membrane"/>
    <property type="evidence" value="ECO:0007669"/>
    <property type="project" value="UniProtKB-SubCell"/>
</dbReference>
<feature type="transmembrane region" description="Helical" evidence="5">
    <location>
        <begin position="254"/>
        <end position="272"/>
    </location>
</feature>
<dbReference type="SUPFAM" id="SSF103481">
    <property type="entry name" value="Multidrug resistance efflux transporter EmrE"/>
    <property type="match status" value="2"/>
</dbReference>
<keyword evidence="3 5" id="KW-1133">Transmembrane helix</keyword>
<evidence type="ECO:0000256" key="2">
    <source>
        <dbReference type="ARBA" id="ARBA00022692"/>
    </source>
</evidence>
<dbReference type="Pfam" id="PF00892">
    <property type="entry name" value="EamA"/>
    <property type="match status" value="2"/>
</dbReference>
<evidence type="ECO:0000256" key="5">
    <source>
        <dbReference type="SAM" id="Phobius"/>
    </source>
</evidence>
<feature type="transmembrane region" description="Helical" evidence="5">
    <location>
        <begin position="200"/>
        <end position="221"/>
    </location>
</feature>